<dbReference type="Pfam" id="PF13177">
    <property type="entry name" value="DNA_pol3_delta2"/>
    <property type="match status" value="1"/>
</dbReference>
<proteinExistence type="predicted"/>
<organism evidence="2 3">
    <name type="scientific">Helicobacter fennelliae</name>
    <dbReference type="NCBI Taxonomy" id="215"/>
    <lineage>
        <taxon>Bacteria</taxon>
        <taxon>Pseudomonadati</taxon>
        <taxon>Campylobacterota</taxon>
        <taxon>Epsilonproteobacteria</taxon>
        <taxon>Campylobacterales</taxon>
        <taxon>Helicobacteraceae</taxon>
        <taxon>Helicobacter</taxon>
    </lineage>
</organism>
<dbReference type="Gene3D" id="3.40.50.300">
    <property type="entry name" value="P-loop containing nucleotide triphosphate hydrolases"/>
    <property type="match status" value="1"/>
</dbReference>
<dbReference type="SUPFAM" id="SSF52540">
    <property type="entry name" value="P-loop containing nucleoside triphosphate hydrolases"/>
    <property type="match status" value="1"/>
</dbReference>
<reference evidence="2 3" key="1">
    <citation type="submission" date="2018-06" db="EMBL/GenBank/DDBJ databases">
        <authorList>
            <consortium name="Pathogen Informatics"/>
            <person name="Doyle S."/>
        </authorList>
    </citation>
    <scope>NUCLEOTIDE SEQUENCE [LARGE SCALE GENOMIC DNA]</scope>
    <source>
        <strain evidence="2 3">NCTC13102</strain>
    </source>
</reference>
<evidence type="ECO:0000313" key="3">
    <source>
        <dbReference type="Proteomes" id="UP000250166"/>
    </source>
</evidence>
<gene>
    <name evidence="2" type="primary">holB</name>
    <name evidence="2" type="ORF">NCTC13102_01721</name>
</gene>
<accession>A0A2X3DMG9</accession>
<dbReference type="EC" id="2.7.7.7" evidence="2"/>
<feature type="compositionally biased region" description="Low complexity" evidence="1">
    <location>
        <begin position="156"/>
        <end position="188"/>
    </location>
</feature>
<protein>
    <submittedName>
        <fullName evidence="2">DNA polymerase III subunit delta</fullName>
        <ecNumber evidence="2">2.7.7.7</ecNumber>
    </submittedName>
</protein>
<dbReference type="RefSeq" id="WP_112058909.1">
    <property type="nucleotide sequence ID" value="NZ_UAWL01000006.1"/>
</dbReference>
<evidence type="ECO:0000256" key="1">
    <source>
        <dbReference type="SAM" id="MobiDB-lite"/>
    </source>
</evidence>
<evidence type="ECO:0000313" key="2">
    <source>
        <dbReference type="EMBL" id="SQB99380.1"/>
    </source>
</evidence>
<keyword evidence="2" id="KW-0548">Nucleotidyltransferase</keyword>
<dbReference type="AlphaFoldDB" id="A0A2X3DMG9"/>
<sequence length="255" mass="28632">MNYTGRIILTDGISEAIAKTKQGLAASDFRVFNENDPLKIKDAREIIRQAHLTSESKKTIIIAAQAFGEDAQSALLKVLEEPPNNIEFVIITKNKNALLPTIRSRMMIELDRKEKTLADFELDLYKIDLEKITHFLKANTSKASNNDGSNNDDTDTSSTNANNTKDSTTKANSAKDNSSAKASSTKTNSTKDSRIKARELVQSLLFALHKLNIKLEEDELDMFDEAIVEVDNYRKIQHTLLPLLLMVHNKIRVKQ</sequence>
<dbReference type="Proteomes" id="UP000250166">
    <property type="component" value="Unassembled WGS sequence"/>
</dbReference>
<name>A0A2X3DMG9_9HELI</name>
<dbReference type="GO" id="GO:0003887">
    <property type="term" value="F:DNA-directed DNA polymerase activity"/>
    <property type="evidence" value="ECO:0007669"/>
    <property type="project" value="UniProtKB-EC"/>
</dbReference>
<keyword evidence="2" id="KW-0808">Transferase</keyword>
<feature type="region of interest" description="Disordered" evidence="1">
    <location>
        <begin position="140"/>
        <end position="193"/>
    </location>
</feature>
<dbReference type="EMBL" id="UAWL01000006">
    <property type="protein sequence ID" value="SQB99380.1"/>
    <property type="molecule type" value="Genomic_DNA"/>
</dbReference>
<dbReference type="InterPro" id="IPR027417">
    <property type="entry name" value="P-loop_NTPase"/>
</dbReference>
<dbReference type="NCBIfam" id="NF006296">
    <property type="entry name" value="PRK08485.1"/>
    <property type="match status" value="1"/>
</dbReference>